<accession>I1XEZ8</accession>
<evidence type="ECO:0000256" key="6">
    <source>
        <dbReference type="ARBA" id="ARBA00022692"/>
    </source>
</evidence>
<comment type="similarity">
    <text evidence="2">Belongs to the HupC/HyaC/HydC family.</text>
</comment>
<organism evidence="12 13">
    <name type="scientific">Methylophaga nitratireducenticrescens</name>
    <dbReference type="NCBI Taxonomy" id="754476"/>
    <lineage>
        <taxon>Bacteria</taxon>
        <taxon>Pseudomonadati</taxon>
        <taxon>Pseudomonadota</taxon>
        <taxon>Gammaproteobacteria</taxon>
        <taxon>Thiotrichales</taxon>
        <taxon>Piscirickettsiaceae</taxon>
        <taxon>Methylophaga</taxon>
    </lineage>
</organism>
<dbReference type="Proteomes" id="UP000009144">
    <property type="component" value="Chromosome"/>
</dbReference>
<dbReference type="PANTHER" id="PTHR30485">
    <property type="entry name" value="NI/FE-HYDROGENASE 1 B-TYPE CYTOCHROME SUBUNIT"/>
    <property type="match status" value="1"/>
</dbReference>
<protein>
    <submittedName>
        <fullName evidence="12">Cytochrome b</fullName>
    </submittedName>
</protein>
<keyword evidence="4" id="KW-1003">Cell membrane</keyword>
<evidence type="ECO:0000256" key="5">
    <source>
        <dbReference type="ARBA" id="ARBA00022617"/>
    </source>
</evidence>
<evidence type="ECO:0000256" key="7">
    <source>
        <dbReference type="ARBA" id="ARBA00022723"/>
    </source>
</evidence>
<keyword evidence="10" id="KW-0408">Iron</keyword>
<gene>
    <name evidence="12" type="ordered locus">Q7A_108</name>
</gene>
<dbReference type="GO" id="GO:0005886">
    <property type="term" value="C:plasma membrane"/>
    <property type="evidence" value="ECO:0007669"/>
    <property type="project" value="UniProtKB-SubCell"/>
</dbReference>
<dbReference type="STRING" id="754476.Q7A_108"/>
<keyword evidence="11" id="KW-0472">Membrane</keyword>
<dbReference type="InterPro" id="IPR000516">
    <property type="entry name" value="Ni-dep_Hydgase_cyt-B"/>
</dbReference>
<keyword evidence="13" id="KW-1185">Reference proteome</keyword>
<keyword evidence="3" id="KW-0813">Transport</keyword>
<dbReference type="PANTHER" id="PTHR30485:SF2">
    <property type="entry name" value="BLL0597 PROTEIN"/>
    <property type="match status" value="1"/>
</dbReference>
<dbReference type="InterPro" id="IPR011577">
    <property type="entry name" value="Cyt_b561_bac/Ni-Hgenase"/>
</dbReference>
<dbReference type="OrthoDB" id="196472at2"/>
<dbReference type="RefSeq" id="WP_014705343.1">
    <property type="nucleotide sequence ID" value="NC_017857.3"/>
</dbReference>
<dbReference type="KEGG" id="mej:Q7A_108"/>
<dbReference type="Gene3D" id="1.20.950.20">
    <property type="entry name" value="Transmembrane di-heme cytochromes, Chain C"/>
    <property type="match status" value="1"/>
</dbReference>
<keyword evidence="6" id="KW-0812">Transmembrane</keyword>
<dbReference type="GO" id="GO:0020037">
    <property type="term" value="F:heme binding"/>
    <property type="evidence" value="ECO:0007669"/>
    <property type="project" value="TreeGrafter"/>
</dbReference>
<evidence type="ECO:0000256" key="11">
    <source>
        <dbReference type="ARBA" id="ARBA00023136"/>
    </source>
</evidence>
<evidence type="ECO:0000256" key="10">
    <source>
        <dbReference type="ARBA" id="ARBA00023004"/>
    </source>
</evidence>
<evidence type="ECO:0000313" key="13">
    <source>
        <dbReference type="Proteomes" id="UP000009144"/>
    </source>
</evidence>
<keyword evidence="5" id="KW-0349">Heme</keyword>
<name>I1XEZ8_METNJ</name>
<dbReference type="InterPro" id="IPR016174">
    <property type="entry name" value="Di-haem_cyt_TM"/>
</dbReference>
<reference evidence="12 13" key="1">
    <citation type="journal article" date="2012" name="J. Bacteriol.">
        <title>Complete genome sequences of Methylophaga sp. strain JAM1 and Methylophaga sp. strain JAM7.</title>
        <authorList>
            <person name="Villeneuve C."/>
            <person name="Martineau C."/>
            <person name="Mauffrey F."/>
            <person name="Villemur R."/>
        </authorList>
    </citation>
    <scope>NUCLEOTIDE SEQUENCE [LARGE SCALE GENOMIC DNA]</scope>
    <source>
        <strain evidence="12 13">JAM1</strain>
    </source>
</reference>
<dbReference type="Pfam" id="PF01292">
    <property type="entry name" value="Ni_hydr_CYTB"/>
    <property type="match status" value="1"/>
</dbReference>
<dbReference type="HOGENOM" id="CLU_078451_2_1_6"/>
<evidence type="ECO:0000313" key="12">
    <source>
        <dbReference type="EMBL" id="AFI82967.1"/>
    </source>
</evidence>
<sequence>MAQSNLKAYPVWDGGVRLFHWVNVLTIIGLLAIGLVLMFSKDLGITDEGKILLKAAHIWVGYVFVVNLLARFVWAFLGNRFARWKAILPFGKVYKAQFQAYLQGRKIGRDVHFLGHNPLGRWSVLLMFLLMIGQGITGLVLASTDLYMAPFGSQMKAWVAEDEAAIAMVQPYQKQGVDPIAYQEMRDFRKPFRTLHTYFFYLLMFSIVLHISAVIVEEKRRRNGLTSAMITGEKVFKEKPFDAD</sequence>
<dbReference type="InterPro" id="IPR051542">
    <property type="entry name" value="Hydrogenase_cytochrome"/>
</dbReference>
<dbReference type="SUPFAM" id="SSF81342">
    <property type="entry name" value="Transmembrane di-heme cytochromes"/>
    <property type="match status" value="1"/>
</dbReference>
<dbReference type="AlphaFoldDB" id="I1XEZ8"/>
<comment type="subcellular location">
    <subcellularLocation>
        <location evidence="1">Cell membrane</location>
        <topology evidence="1">Multi-pass membrane protein</topology>
    </subcellularLocation>
</comment>
<dbReference type="EMBL" id="CP003390">
    <property type="protein sequence ID" value="AFI82967.1"/>
    <property type="molecule type" value="Genomic_DNA"/>
</dbReference>
<evidence type="ECO:0000256" key="3">
    <source>
        <dbReference type="ARBA" id="ARBA00022448"/>
    </source>
</evidence>
<evidence type="ECO:0000256" key="1">
    <source>
        <dbReference type="ARBA" id="ARBA00004651"/>
    </source>
</evidence>
<reference evidence="12 13" key="2">
    <citation type="journal article" date="2013" name="Int. J. Syst. Evol. Microbiol.">
        <title>Methylophaga nitratireducenticrescens sp. nov. and Methylophaga frappieri sp. nov., isolated from the biofilm of the methanol-fed denitrification system treating the seawater at the Montreal Biodome.</title>
        <authorList>
            <person name="Villeneuve C."/>
            <person name="Martineau C."/>
            <person name="Mauffrey F."/>
            <person name="Villemur R."/>
        </authorList>
    </citation>
    <scope>NUCLEOTIDE SEQUENCE [LARGE SCALE GENOMIC DNA]</scope>
    <source>
        <strain evidence="12 13">JAM1</strain>
    </source>
</reference>
<evidence type="ECO:0000256" key="9">
    <source>
        <dbReference type="ARBA" id="ARBA00022989"/>
    </source>
</evidence>
<proteinExistence type="inferred from homology"/>
<dbReference type="GO" id="GO:0005506">
    <property type="term" value="F:iron ion binding"/>
    <property type="evidence" value="ECO:0007669"/>
    <property type="project" value="InterPro"/>
</dbReference>
<dbReference type="GO" id="GO:0022904">
    <property type="term" value="P:respiratory electron transport chain"/>
    <property type="evidence" value="ECO:0007669"/>
    <property type="project" value="InterPro"/>
</dbReference>
<dbReference type="PATRIC" id="fig|754476.3.peg.107"/>
<dbReference type="eggNOG" id="COG3658">
    <property type="taxonomic scope" value="Bacteria"/>
</dbReference>
<evidence type="ECO:0000256" key="4">
    <source>
        <dbReference type="ARBA" id="ARBA00022475"/>
    </source>
</evidence>
<keyword evidence="8" id="KW-0249">Electron transport</keyword>
<dbReference type="GO" id="GO:0009055">
    <property type="term" value="F:electron transfer activity"/>
    <property type="evidence" value="ECO:0007669"/>
    <property type="project" value="InterPro"/>
</dbReference>
<evidence type="ECO:0000256" key="2">
    <source>
        <dbReference type="ARBA" id="ARBA00008622"/>
    </source>
</evidence>
<keyword evidence="9" id="KW-1133">Transmembrane helix</keyword>
<keyword evidence="7" id="KW-0479">Metal-binding</keyword>
<evidence type="ECO:0000256" key="8">
    <source>
        <dbReference type="ARBA" id="ARBA00022982"/>
    </source>
</evidence>
<dbReference type="PRINTS" id="PR00161">
    <property type="entry name" value="NIHGNASECYTB"/>
</dbReference>